<proteinExistence type="predicted"/>
<name>A0ACD4RF19_9BACI</name>
<keyword evidence="2" id="KW-1185">Reference proteome</keyword>
<gene>
    <name evidence="1" type="ORF">QLQ22_06285</name>
</gene>
<protein>
    <submittedName>
        <fullName evidence="1">MBL fold metallo-hydrolase</fullName>
    </submittedName>
</protein>
<organism evidence="1 2">
    <name type="scientific">Metabacillus hrfriensis</name>
    <dbReference type="NCBI Taxonomy" id="3048891"/>
    <lineage>
        <taxon>Bacteria</taxon>
        <taxon>Bacillati</taxon>
        <taxon>Bacillota</taxon>
        <taxon>Bacilli</taxon>
        <taxon>Bacillales</taxon>
        <taxon>Bacillaceae</taxon>
        <taxon>Metabacillus</taxon>
    </lineage>
</organism>
<dbReference type="EMBL" id="CP126116">
    <property type="protein sequence ID" value="WHZ58943.1"/>
    <property type="molecule type" value="Genomic_DNA"/>
</dbReference>
<sequence length="295" mass="33015">MKCIKLTEKCFYFQGAVNIGYIMSGNYGMLIDAGLDPQTAKKVCRQLTAQGFPLSHLFITHAHADHYGGAAYIQENHPVHTYASKEEAAILTNPILEPLYLFQGNKPLPELRNKFLEGAPIIIDEVVTEGKHQFGDVLFECMAFPGHSLMQLGVIVDGILFAADAYFGAEQIKKHKIPYIIDAEDTLKSLEKLLTIECLGAVPGHGNYEEAFQETVKLNIEYHHYVLSVLLDILSSSPHTHEQVIQKMCRHFGVNPSSLSSWLLFRTAIMAYATMLIKDQKAEMVIEDAILYLKS</sequence>
<reference evidence="2" key="1">
    <citation type="journal article" date="2025" name="Aquaculture">
        <title>Assessment of the bioflocculant production and safety properties of Metabacillus hrfriensis sp. nov. based on phenotypic and whole-genome sequencing analysis.</title>
        <authorList>
            <person name="Zhang R."/>
            <person name="Zhao Z."/>
            <person name="Luo L."/>
            <person name="Wang S."/>
            <person name="Guo K."/>
            <person name="Xu W."/>
        </authorList>
    </citation>
    <scope>NUCLEOTIDE SEQUENCE [LARGE SCALE GENOMIC DNA]</scope>
    <source>
        <strain evidence="2">CT-WN-B3</strain>
    </source>
</reference>
<accession>A0ACD4RF19</accession>
<evidence type="ECO:0000313" key="2">
    <source>
        <dbReference type="Proteomes" id="UP001226091"/>
    </source>
</evidence>
<evidence type="ECO:0000313" key="1">
    <source>
        <dbReference type="EMBL" id="WHZ58943.1"/>
    </source>
</evidence>
<dbReference type="Proteomes" id="UP001226091">
    <property type="component" value="Chromosome"/>
</dbReference>